<dbReference type="RefSeq" id="WP_267535100.1">
    <property type="nucleotide sequence ID" value="NZ_JAPNKA010000001.1"/>
</dbReference>
<evidence type="ECO:0000313" key="2">
    <source>
        <dbReference type="Proteomes" id="UP001207654"/>
    </source>
</evidence>
<dbReference type="Proteomes" id="UP001207654">
    <property type="component" value="Unassembled WGS sequence"/>
</dbReference>
<proteinExistence type="predicted"/>
<evidence type="ECO:0000313" key="1">
    <source>
        <dbReference type="EMBL" id="MCY1076195.1"/>
    </source>
</evidence>
<protein>
    <submittedName>
        <fullName evidence="1">Uncharacterized protein</fullName>
    </submittedName>
</protein>
<reference evidence="1 2" key="1">
    <citation type="submission" date="2022-11" db="EMBL/GenBank/DDBJ databases">
        <title>Minimal conservation of predation-associated metabolite biosynthetic gene clusters underscores biosynthetic potential of Myxococcota including descriptions for ten novel species: Archangium lansinium sp. nov., Myxococcus landrumus sp. nov., Nannocystis bai.</title>
        <authorList>
            <person name="Ahearne A."/>
            <person name="Stevens C."/>
            <person name="Phillips K."/>
        </authorList>
    </citation>
    <scope>NUCLEOTIDE SEQUENCE [LARGE SCALE GENOMIC DNA]</scope>
    <source>
        <strain evidence="1 2">MIWBW</strain>
    </source>
</reference>
<accession>A0ABT4A3G9</accession>
<sequence>MKGRTVLVLAAVSLLVLPLVGLSVLWFRAPPERVVEGWRFAPWLSPAEARERPTLLQPCQGDEQCDPPLVCFHDPRIQQRQCTGTGCESDSRCPPQTACRAIPLRGRGRLALRTCAHEGMREEGERCLRFVRWPQREWACGEGLLCSLSGWCGRRCVPGQEGTCPEGFFCALGDPDGPVCQPTCEGHACPEGQECVRREGGVSVCLAVYGRSCPDGSPCPEGTVCETEPLLTLVGQARRSCVRTCGHEGAASCPEDFACHQGRCRPRCALTRPQPCGSRFCVSIDDEGNGVCLSSPEQWDMDTGPARDGG</sequence>
<name>A0ABT4A3G9_9BACT</name>
<keyword evidence="2" id="KW-1185">Reference proteome</keyword>
<comment type="caution">
    <text evidence="1">The sequence shown here is derived from an EMBL/GenBank/DDBJ whole genome shotgun (WGS) entry which is preliminary data.</text>
</comment>
<gene>
    <name evidence="1" type="ORF">OV287_17095</name>
</gene>
<dbReference type="EMBL" id="JAPNKA010000001">
    <property type="protein sequence ID" value="MCY1076195.1"/>
    <property type="molecule type" value="Genomic_DNA"/>
</dbReference>
<organism evidence="1 2">
    <name type="scientific">Archangium lansingense</name>
    <dbReference type="NCBI Taxonomy" id="2995310"/>
    <lineage>
        <taxon>Bacteria</taxon>
        <taxon>Pseudomonadati</taxon>
        <taxon>Myxococcota</taxon>
        <taxon>Myxococcia</taxon>
        <taxon>Myxococcales</taxon>
        <taxon>Cystobacterineae</taxon>
        <taxon>Archangiaceae</taxon>
        <taxon>Archangium</taxon>
    </lineage>
</organism>